<feature type="region of interest" description="Disordered" evidence="2">
    <location>
        <begin position="722"/>
        <end position="747"/>
    </location>
</feature>
<evidence type="ECO:0008006" key="7">
    <source>
        <dbReference type="Google" id="ProtNLM"/>
    </source>
</evidence>
<evidence type="ECO:0000259" key="4">
    <source>
        <dbReference type="Pfam" id="PF10374"/>
    </source>
</evidence>
<dbReference type="Pfam" id="PF10374">
    <property type="entry name" value="EST1"/>
    <property type="match status" value="1"/>
</dbReference>
<evidence type="ECO:0000256" key="1">
    <source>
        <dbReference type="ARBA" id="ARBA00023161"/>
    </source>
</evidence>
<feature type="region of interest" description="Disordered" evidence="2">
    <location>
        <begin position="998"/>
        <end position="1029"/>
    </location>
</feature>
<sequence>MTGESDFERLWSDLKGLLAKKPSEHCSVSTQDEYFIKTQSKFIQLITCYPVHAVEHKLELEMWNVLYKTRIDTLQSKLSQSFSIMDNGGLLRCSPLELKLRLVLLFDRASGVYFNLIYQLLQPLSESAWPKLMLINSKDHFSVMNRNNVRHVSDCIDLDLAAFRANKTFSKRSKYSGGGVKQCSTTTTDENTNTITPRILSRGDRLPADMPATSKLEDGCYKMTNDSNVQTTSHKPVEDDSEGDNKVDGDNNLQLDCLQHLDKETAVIYLVHHCLIHLGDIARYRQQRNVAAGYYLWAWAVHPDSGHSFNQLAILEATKPLSNRCIDALFYYYIRGISCEHVFPAAMNNLTSILSNCLQSSSTCQLNTTQKTSKESIKFQKLNKKTWPIYDNLQIQIFIEFYAELQLKKDLCTIIQRANNLFEMIQTWNSIELNRSQLIHILTIHFYLAHEYLSKFKMNLTTSCIKTKTLTTQNLIRQASAILLSLSIHLINWISSTTEVTSVTASSSSSPSSGGDDECSSDASNFIKGADAVINNSNDNNNNNNASGKEINNPVDTNNESITGVLSSSPSTTPPSCVLQITPHHPTDVQQSNIQLYKEESLIALNLLFLWLRSTIASSSANAGMESSFTLTDGIFQWITPAFNKKTIDYLNHLLHVYKDVLTSFTVENVNKNEQYSTEISVCNDNNENKNNSKNNTVSSDNDSDSVQSTISDANAVDHEVNGGLNICDNDDDDDGNGYADENGDGDDVTELFSNHQKEDLAFSVNWSRLMKIPEIVILQGFKPLHVPTQHHLCCSLTNYTPVHSFPFDNNFCNKSLRELSTANTNAEEILSNPRIRQHNVLLYDSKTERVLCLLTSVRCIAHYFPSLINWIPHSKDEPHNATEVSYFHGLFDCNNRSTPNLMDIFEIHQAEDTTSNNNDDGSSNNSKNSLNDQLDDVVALSPQKHSEDHLNIQESDSKSITTSDNDAAAVCIKTPLGKSDAESIEKNDVEGDVPVLQAGQPSESIPCDTTTATTTTTTSTSESSAVPVDQQEPVEIIASNEKTEKSSLPVSSTEISVSKEDTPVVSVSQPSFSPSLTPHVGSSAGLIMNAELAKFIQEQAIQVAARQQKLNLCNSLLINNNGDNNNNNDNQQINSTHDTYLKTALISTKTLINNNNGNTESNLSKLSLSDSFKRDLPPRFARLLQERKEAIEKQKNETQRQLKSLLTPIDQPAPLARKESEALTDLFSLLSSSDVRAPVHPELNVSPQHLLHPSNSMDPSIHNPSLDYPSSIPQSMLMPPNVIRPSGIPYSSAPPDFFYGPPVVTASAAPGLANFPPPPIPPPLTPMNMEPYFSTDYSSIPFTQHHPSLSMHPSALYHSNPTDSLMMNNWPTDVYMPSETEMNYHHQQQHFYNPCVTSQHLSSFPVNSNMFPASNHQVTNTTTTTAGISSSSSIPYHQSFELNDYTSSIDLPIGTFDNQMSYASNPIDDVSIISKNNSGGGGSNNQLPSDEQVYHIPLDEDASIHF</sequence>
<dbReference type="PANTHER" id="PTHR15696:SF5">
    <property type="entry name" value="NONSENSE-MEDIATED MRNA DECAY FACTOR SMG7"/>
    <property type="match status" value="1"/>
</dbReference>
<dbReference type="InterPro" id="IPR045153">
    <property type="entry name" value="Est1/Ebs1-like"/>
</dbReference>
<evidence type="ECO:0000313" key="5">
    <source>
        <dbReference type="Proteomes" id="UP000050795"/>
    </source>
</evidence>
<feature type="domain" description="DNA/RNA-binding" evidence="3">
    <location>
        <begin position="291"/>
        <end position="500"/>
    </location>
</feature>
<dbReference type="Gene3D" id="1.25.40.10">
    <property type="entry name" value="Tetratricopeptide repeat domain"/>
    <property type="match status" value="1"/>
</dbReference>
<protein>
    <recommendedName>
        <fullName evidence="7">Protein SMG7</fullName>
    </recommendedName>
</protein>
<feature type="region of interest" description="Disordered" evidence="2">
    <location>
        <begin position="944"/>
        <end position="965"/>
    </location>
</feature>
<dbReference type="InterPro" id="IPR011990">
    <property type="entry name" value="TPR-like_helical_dom_sf"/>
</dbReference>
<proteinExistence type="predicted"/>
<dbReference type="InterPro" id="IPR019458">
    <property type="entry name" value="Est1-like_N"/>
</dbReference>
<evidence type="ECO:0000256" key="2">
    <source>
        <dbReference type="SAM" id="MobiDB-lite"/>
    </source>
</evidence>
<keyword evidence="1" id="KW-0866">Nonsense-mediated mRNA decay</keyword>
<dbReference type="InterPro" id="IPR018834">
    <property type="entry name" value="DNA/RNA-bd_Est1-type"/>
</dbReference>
<feature type="region of interest" description="Disordered" evidence="2">
    <location>
        <begin position="225"/>
        <end position="246"/>
    </location>
</feature>
<keyword evidence="5" id="KW-1185">Reference proteome</keyword>
<name>A0AA85IYB1_TRIRE</name>
<dbReference type="GO" id="GO:0000184">
    <property type="term" value="P:nuclear-transcribed mRNA catabolic process, nonsense-mediated decay"/>
    <property type="evidence" value="ECO:0007669"/>
    <property type="project" value="UniProtKB-KW"/>
</dbReference>
<feature type="compositionally biased region" description="Polar residues" evidence="2">
    <location>
        <begin position="225"/>
        <end position="234"/>
    </location>
</feature>
<feature type="compositionally biased region" description="Low complexity" evidence="2">
    <location>
        <begin position="567"/>
        <end position="576"/>
    </location>
</feature>
<dbReference type="GO" id="GO:0042162">
    <property type="term" value="F:telomeric DNA binding"/>
    <property type="evidence" value="ECO:0007669"/>
    <property type="project" value="TreeGrafter"/>
</dbReference>
<evidence type="ECO:0000313" key="6">
    <source>
        <dbReference type="WBParaSite" id="TREG1_120230.1"/>
    </source>
</evidence>
<reference evidence="5" key="1">
    <citation type="submission" date="2022-06" db="EMBL/GenBank/DDBJ databases">
        <authorList>
            <person name="Berger JAMES D."/>
            <person name="Berger JAMES D."/>
        </authorList>
    </citation>
    <scope>NUCLEOTIDE SEQUENCE [LARGE SCALE GENOMIC DNA]</scope>
</reference>
<reference evidence="6" key="2">
    <citation type="submission" date="2023-11" db="UniProtKB">
        <authorList>
            <consortium name="WormBaseParasite"/>
        </authorList>
    </citation>
    <scope>IDENTIFICATION</scope>
</reference>
<organism evidence="5 6">
    <name type="scientific">Trichobilharzia regenti</name>
    <name type="common">Nasal bird schistosome</name>
    <dbReference type="NCBI Taxonomy" id="157069"/>
    <lineage>
        <taxon>Eukaryota</taxon>
        <taxon>Metazoa</taxon>
        <taxon>Spiralia</taxon>
        <taxon>Lophotrochozoa</taxon>
        <taxon>Platyhelminthes</taxon>
        <taxon>Trematoda</taxon>
        <taxon>Digenea</taxon>
        <taxon>Strigeidida</taxon>
        <taxon>Schistosomatoidea</taxon>
        <taxon>Schistosomatidae</taxon>
        <taxon>Trichobilharzia</taxon>
    </lineage>
</organism>
<feature type="region of interest" description="Disordered" evidence="2">
    <location>
        <begin position="684"/>
        <end position="708"/>
    </location>
</feature>
<dbReference type="GO" id="GO:0070034">
    <property type="term" value="F:telomerase RNA binding"/>
    <property type="evidence" value="ECO:0007669"/>
    <property type="project" value="TreeGrafter"/>
</dbReference>
<accession>A0AA85IYB1</accession>
<feature type="compositionally biased region" description="Polar residues" evidence="2">
    <location>
        <begin position="554"/>
        <end position="566"/>
    </location>
</feature>
<evidence type="ECO:0000259" key="3">
    <source>
        <dbReference type="Pfam" id="PF10373"/>
    </source>
</evidence>
<feature type="compositionally biased region" description="Basic and acidic residues" evidence="2">
    <location>
        <begin position="235"/>
        <end position="246"/>
    </location>
</feature>
<feature type="compositionally biased region" description="Acidic residues" evidence="2">
    <location>
        <begin position="729"/>
        <end position="747"/>
    </location>
</feature>
<dbReference type="Proteomes" id="UP000050795">
    <property type="component" value="Unassembled WGS sequence"/>
</dbReference>
<feature type="region of interest" description="Disordered" evidence="2">
    <location>
        <begin position="537"/>
        <end position="583"/>
    </location>
</feature>
<feature type="domain" description="Telomerase activating protein Est1-like N-terminal" evidence="4">
    <location>
        <begin position="234"/>
        <end position="287"/>
    </location>
</feature>
<feature type="compositionally biased region" description="Low complexity" evidence="2">
    <location>
        <begin position="1010"/>
        <end position="1026"/>
    </location>
</feature>
<dbReference type="SUPFAM" id="SSF48452">
    <property type="entry name" value="TPR-like"/>
    <property type="match status" value="1"/>
</dbReference>
<dbReference type="GO" id="GO:0005697">
    <property type="term" value="C:telomerase holoenzyme complex"/>
    <property type="evidence" value="ECO:0007669"/>
    <property type="project" value="TreeGrafter"/>
</dbReference>
<dbReference type="WBParaSite" id="TREG1_120230.1">
    <property type="protein sequence ID" value="TREG1_120230.1"/>
    <property type="gene ID" value="TREG1_120230"/>
</dbReference>
<feature type="compositionally biased region" description="Basic and acidic residues" evidence="2">
    <location>
        <begin position="945"/>
        <end position="958"/>
    </location>
</feature>
<dbReference type="PANTHER" id="PTHR15696">
    <property type="entry name" value="SMG-7 SUPPRESSOR WITH MORPHOLOGICAL EFFECT ON GENITALIA PROTEIN 7"/>
    <property type="match status" value="1"/>
</dbReference>
<dbReference type="Pfam" id="PF10373">
    <property type="entry name" value="EST1_DNA_bind"/>
    <property type="match status" value="1"/>
</dbReference>